<evidence type="ECO:0000313" key="1">
    <source>
        <dbReference type="EMBL" id="MTD34155.1"/>
    </source>
</evidence>
<gene>
    <name evidence="1" type="ORF">GKE73_17290</name>
</gene>
<protein>
    <recommendedName>
        <fullName evidence="3">LexA regulated protein</fullName>
    </recommendedName>
</protein>
<comment type="caution">
    <text evidence="1">The sequence shown here is derived from an EMBL/GenBank/DDBJ whole genome shotgun (WGS) entry which is preliminary data.</text>
</comment>
<dbReference type="EMBL" id="WLYX01000001">
    <property type="protein sequence ID" value="MTD34155.1"/>
    <property type="molecule type" value="Genomic_DNA"/>
</dbReference>
<accession>A0A844GI44</accession>
<proteinExistence type="predicted"/>
<keyword evidence="2" id="KW-1185">Reference proteome</keyword>
<sequence length="89" mass="9888">MKRTDLAKNLGLKINAKLAQSVVPERFSNGAGELLDKKEQRKRDQALGLVPFATKLHIDLVKQLNELAQQRGVAVAVLVDELLRKSLND</sequence>
<evidence type="ECO:0000313" key="2">
    <source>
        <dbReference type="Proteomes" id="UP000446658"/>
    </source>
</evidence>
<organism evidence="1 2">
    <name type="scientific">Paludibacterium denitrificans</name>
    <dbReference type="NCBI Taxonomy" id="2675226"/>
    <lineage>
        <taxon>Bacteria</taxon>
        <taxon>Pseudomonadati</taxon>
        <taxon>Pseudomonadota</taxon>
        <taxon>Betaproteobacteria</taxon>
        <taxon>Neisseriales</taxon>
        <taxon>Chromobacteriaceae</taxon>
        <taxon>Paludibacterium</taxon>
    </lineage>
</organism>
<dbReference type="RefSeq" id="WP_230371346.1">
    <property type="nucleotide sequence ID" value="NZ_WLYX01000001.1"/>
</dbReference>
<evidence type="ECO:0008006" key="3">
    <source>
        <dbReference type="Google" id="ProtNLM"/>
    </source>
</evidence>
<dbReference type="Proteomes" id="UP000446658">
    <property type="component" value="Unassembled WGS sequence"/>
</dbReference>
<name>A0A844GI44_9NEIS</name>
<dbReference type="AlphaFoldDB" id="A0A844GI44"/>
<reference evidence="1 2" key="1">
    <citation type="submission" date="2019-11" db="EMBL/GenBank/DDBJ databases">
        <title>Draft genome sequence of Paludibacterium sp. dN18-1.</title>
        <authorList>
            <person name="Im W.-T."/>
        </authorList>
    </citation>
    <scope>NUCLEOTIDE SEQUENCE [LARGE SCALE GENOMIC DNA]</scope>
    <source>
        <strain evidence="2">dN 18-1</strain>
    </source>
</reference>